<dbReference type="RefSeq" id="WP_094487390.1">
    <property type="nucleotide sequence ID" value="NZ_NOXX01000224.1"/>
</dbReference>
<keyword evidence="2" id="KW-1185">Reference proteome</keyword>
<accession>A0A255ZFD5</accession>
<comment type="caution">
    <text evidence="1">The sequence shown here is derived from an EMBL/GenBank/DDBJ whole genome shotgun (WGS) entry which is preliminary data.</text>
</comment>
<organism evidence="1 2">
    <name type="scientific">Flavobacterium aurantiibacter</name>
    <dbReference type="NCBI Taxonomy" id="2023067"/>
    <lineage>
        <taxon>Bacteria</taxon>
        <taxon>Pseudomonadati</taxon>
        <taxon>Bacteroidota</taxon>
        <taxon>Flavobacteriia</taxon>
        <taxon>Flavobacteriales</taxon>
        <taxon>Flavobacteriaceae</taxon>
        <taxon>Flavobacterium</taxon>
    </lineage>
</organism>
<name>A0A255ZFD5_9FLAO</name>
<protein>
    <recommendedName>
        <fullName evidence="3">Lipoprotein</fullName>
    </recommendedName>
</protein>
<dbReference type="AlphaFoldDB" id="A0A255ZFD5"/>
<sequence>MKKVLFVLLLAASFFGCDDGNVSVEAFDFETATARECGEGTDDFFIYKINGNEVLIIELNETNFPNRITTSDNPILLQIPTAAQVTYRLYDGEVTEATLCSVVPPAQPQVLEEWTATGGTLEITTGVVNPTTTTGSNIITGFSHNLIFRDIVFDRGNGITQRNETILFGSYVRSNIYRPTTFENIDIQSCTANNLLFKSSGLQLLALNLSPETYNSLIVNQATTSGSPRTALLDENDRVIFNVYRTNLNADLICNNNLPSIEKSYISESGIANQSGIITVETTETAGIFTHTIRFQRVILKDTEQALNFTFGDNYLFGELQTN</sequence>
<dbReference type="Proteomes" id="UP000216035">
    <property type="component" value="Unassembled WGS sequence"/>
</dbReference>
<dbReference type="EMBL" id="NOXX01000224">
    <property type="protein sequence ID" value="OYQ39614.1"/>
    <property type="molecule type" value="Genomic_DNA"/>
</dbReference>
<dbReference type="PROSITE" id="PS51257">
    <property type="entry name" value="PROKAR_LIPOPROTEIN"/>
    <property type="match status" value="1"/>
</dbReference>
<dbReference type="OrthoDB" id="1417969at2"/>
<proteinExistence type="predicted"/>
<evidence type="ECO:0000313" key="1">
    <source>
        <dbReference type="EMBL" id="OYQ39614.1"/>
    </source>
</evidence>
<gene>
    <name evidence="1" type="ORF">CHX27_14035</name>
</gene>
<evidence type="ECO:0008006" key="3">
    <source>
        <dbReference type="Google" id="ProtNLM"/>
    </source>
</evidence>
<reference evidence="1 2" key="1">
    <citation type="submission" date="2017-07" db="EMBL/GenBank/DDBJ databases">
        <title>Flavobacterium cyanobacteriorum sp. nov., isolated from cyanobacterial aggregates in a eutrophic lake.</title>
        <authorList>
            <person name="Cai H."/>
        </authorList>
    </citation>
    <scope>NUCLEOTIDE SEQUENCE [LARGE SCALE GENOMIC DNA]</scope>
    <source>
        <strain evidence="1 2">TH167</strain>
    </source>
</reference>
<evidence type="ECO:0000313" key="2">
    <source>
        <dbReference type="Proteomes" id="UP000216035"/>
    </source>
</evidence>